<gene>
    <name evidence="2" type="ORF">GSPATT00011482001</name>
</gene>
<accession>A0CYL4</accession>
<dbReference type="InParanoid" id="A0CYL4"/>
<dbReference type="STRING" id="5888.A0CYL4"/>
<organism evidence="2 3">
    <name type="scientific">Paramecium tetraurelia</name>
    <dbReference type="NCBI Taxonomy" id="5888"/>
    <lineage>
        <taxon>Eukaryota</taxon>
        <taxon>Sar</taxon>
        <taxon>Alveolata</taxon>
        <taxon>Ciliophora</taxon>
        <taxon>Intramacronucleata</taxon>
        <taxon>Oligohymenophorea</taxon>
        <taxon>Peniculida</taxon>
        <taxon>Parameciidae</taxon>
        <taxon>Paramecium</taxon>
    </lineage>
</organism>
<dbReference type="Proteomes" id="UP000000600">
    <property type="component" value="Unassembled WGS sequence"/>
</dbReference>
<reference evidence="2 3" key="1">
    <citation type="journal article" date="2006" name="Nature">
        <title>Global trends of whole-genome duplications revealed by the ciliate Paramecium tetraurelia.</title>
        <authorList>
            <consortium name="Genoscope"/>
            <person name="Aury J.-M."/>
            <person name="Jaillon O."/>
            <person name="Duret L."/>
            <person name="Noel B."/>
            <person name="Jubin C."/>
            <person name="Porcel B.M."/>
            <person name="Segurens B."/>
            <person name="Daubin V."/>
            <person name="Anthouard V."/>
            <person name="Aiach N."/>
            <person name="Arnaiz O."/>
            <person name="Billaut A."/>
            <person name="Beisson J."/>
            <person name="Blanc I."/>
            <person name="Bouhouche K."/>
            <person name="Camara F."/>
            <person name="Duharcourt S."/>
            <person name="Guigo R."/>
            <person name="Gogendeau D."/>
            <person name="Katinka M."/>
            <person name="Keller A.-M."/>
            <person name="Kissmehl R."/>
            <person name="Klotz C."/>
            <person name="Koll F."/>
            <person name="Le Moue A."/>
            <person name="Lepere C."/>
            <person name="Malinsky S."/>
            <person name="Nowacki M."/>
            <person name="Nowak J.K."/>
            <person name="Plattner H."/>
            <person name="Poulain J."/>
            <person name="Ruiz F."/>
            <person name="Serrano V."/>
            <person name="Zagulski M."/>
            <person name="Dessen P."/>
            <person name="Betermier M."/>
            <person name="Weissenbach J."/>
            <person name="Scarpelli C."/>
            <person name="Schachter V."/>
            <person name="Sperling L."/>
            <person name="Meyer E."/>
            <person name="Cohen J."/>
            <person name="Wincker P."/>
        </authorList>
    </citation>
    <scope>NUCLEOTIDE SEQUENCE [LARGE SCALE GENOMIC DNA]</scope>
    <source>
        <strain evidence="2 3">Stock d4-2</strain>
    </source>
</reference>
<dbReference type="PANTHER" id="PTHR10876">
    <property type="entry name" value="ZINC FINGER PROTEIN ZPR1"/>
    <property type="match status" value="1"/>
</dbReference>
<dbReference type="GeneID" id="5029063"/>
<dbReference type="AlphaFoldDB" id="A0CYL4"/>
<name>A0CYL4_PARTE</name>
<dbReference type="Pfam" id="PF22794">
    <property type="entry name" value="jr-ZPR1"/>
    <property type="match status" value="1"/>
</dbReference>
<evidence type="ECO:0000313" key="2">
    <source>
        <dbReference type="EMBL" id="CAK75881.1"/>
    </source>
</evidence>
<dbReference type="PANTHER" id="PTHR10876:SF0">
    <property type="entry name" value="ZINC FINGER PROTEIN ZPR1"/>
    <property type="match status" value="1"/>
</dbReference>
<proteinExistence type="predicted"/>
<dbReference type="RefSeq" id="XP_001443278.1">
    <property type="nucleotide sequence ID" value="XM_001443241.2"/>
</dbReference>
<dbReference type="KEGG" id="ptm:GSPATT00011482001"/>
<dbReference type="Gene3D" id="2.60.120.1040">
    <property type="entry name" value="ZPR1, A/B domain"/>
    <property type="match status" value="1"/>
</dbReference>
<dbReference type="EMBL" id="CT868219">
    <property type="protein sequence ID" value="CAK75881.1"/>
    <property type="molecule type" value="Genomic_DNA"/>
</dbReference>
<dbReference type="InterPro" id="IPR042451">
    <property type="entry name" value="ZPR1_A/B_dom"/>
</dbReference>
<dbReference type="HOGENOM" id="CLU_2763314_0_0_1"/>
<keyword evidence="3" id="KW-1185">Reference proteome</keyword>
<dbReference type="InterPro" id="IPR056180">
    <property type="entry name" value="ZPR1_jr_dom"/>
</dbReference>
<feature type="domain" description="ZPR1 jelly-roll" evidence="1">
    <location>
        <begin position="1"/>
        <end position="60"/>
    </location>
</feature>
<protein>
    <recommendedName>
        <fullName evidence="1">ZPR1 jelly-roll domain-containing protein</fullName>
    </recommendedName>
</protein>
<evidence type="ECO:0000259" key="1">
    <source>
        <dbReference type="Pfam" id="PF22794"/>
    </source>
</evidence>
<sequence length="70" mass="8348">MEQIFQKLEEFKSGKSKFTLIIRDLVENSFIQNPFYPNEDNQVKITLFNRTPEDNDELGIDTMKTENYQN</sequence>
<dbReference type="InterPro" id="IPR040141">
    <property type="entry name" value="ZPR1"/>
</dbReference>
<evidence type="ECO:0000313" key="3">
    <source>
        <dbReference type="Proteomes" id="UP000000600"/>
    </source>
</evidence>
<dbReference type="OrthoDB" id="308464at2759"/>